<dbReference type="PROSITE" id="PS50977">
    <property type="entry name" value="HTH_TETR_2"/>
    <property type="match status" value="1"/>
</dbReference>
<name>A0A174ISM1_9CLOT</name>
<sequence length="202" mass="22784">MENLKSKAIIKKEKIIDAAVKVFLQKGFEKATVREIAREAGITTGAIYHHYRNKDELIHDAVTKHIHFIDSLNAYKGNSLKPSSEIIDEIKVAASKRLSNLTAQRLHILLTANVLLDENTLLDEYKETYESIISKTSDMFVYTYGIENEKYKKIVASILVAALDGFAIQASLGILDTNDKEYINTITDFFAKLGEHLIISHK</sequence>
<protein>
    <submittedName>
        <fullName evidence="4">TetR family transcriptional regulator</fullName>
    </submittedName>
</protein>
<dbReference type="GO" id="GO:0003677">
    <property type="term" value="F:DNA binding"/>
    <property type="evidence" value="ECO:0007669"/>
    <property type="project" value="UniProtKB-UniRule"/>
</dbReference>
<dbReference type="Proteomes" id="UP000095594">
    <property type="component" value="Unassembled WGS sequence"/>
</dbReference>
<gene>
    <name evidence="4" type="primary">ttgW</name>
    <name evidence="4" type="ORF">ERS852471_02565</name>
</gene>
<dbReference type="PRINTS" id="PR00455">
    <property type="entry name" value="HTHTETR"/>
</dbReference>
<dbReference type="SUPFAM" id="SSF46689">
    <property type="entry name" value="Homeodomain-like"/>
    <property type="match status" value="1"/>
</dbReference>
<evidence type="ECO:0000256" key="1">
    <source>
        <dbReference type="ARBA" id="ARBA00023125"/>
    </source>
</evidence>
<feature type="domain" description="HTH tetR-type" evidence="3">
    <location>
        <begin position="9"/>
        <end position="69"/>
    </location>
</feature>
<proteinExistence type="predicted"/>
<dbReference type="InterPro" id="IPR050624">
    <property type="entry name" value="HTH-type_Tx_Regulator"/>
</dbReference>
<dbReference type="PANTHER" id="PTHR43479">
    <property type="entry name" value="ACREF/ENVCD OPERON REPRESSOR-RELATED"/>
    <property type="match status" value="1"/>
</dbReference>
<dbReference type="Gene3D" id="1.10.357.10">
    <property type="entry name" value="Tetracycline Repressor, domain 2"/>
    <property type="match status" value="1"/>
</dbReference>
<accession>A0A174ISM1</accession>
<dbReference type="EMBL" id="CYZX01000019">
    <property type="protein sequence ID" value="CUO90344.1"/>
    <property type="molecule type" value="Genomic_DNA"/>
</dbReference>
<evidence type="ECO:0000259" key="3">
    <source>
        <dbReference type="PROSITE" id="PS50977"/>
    </source>
</evidence>
<dbReference type="AlphaFoldDB" id="A0A174ISM1"/>
<evidence type="ECO:0000256" key="2">
    <source>
        <dbReference type="PROSITE-ProRule" id="PRU00335"/>
    </source>
</evidence>
<evidence type="ECO:0000313" key="4">
    <source>
        <dbReference type="EMBL" id="CUO90344.1"/>
    </source>
</evidence>
<evidence type="ECO:0000313" key="5">
    <source>
        <dbReference type="Proteomes" id="UP000095594"/>
    </source>
</evidence>
<feature type="DNA-binding region" description="H-T-H motif" evidence="2">
    <location>
        <begin position="32"/>
        <end position="51"/>
    </location>
</feature>
<dbReference type="Pfam" id="PF00440">
    <property type="entry name" value="TetR_N"/>
    <property type="match status" value="1"/>
</dbReference>
<dbReference type="RefSeq" id="WP_055267145.1">
    <property type="nucleotide sequence ID" value="NZ_CABIXQ010000019.1"/>
</dbReference>
<dbReference type="OrthoDB" id="6430772at2"/>
<reference evidence="4 5" key="1">
    <citation type="submission" date="2015-09" db="EMBL/GenBank/DDBJ databases">
        <authorList>
            <consortium name="Pathogen Informatics"/>
        </authorList>
    </citation>
    <scope>NUCLEOTIDE SEQUENCE [LARGE SCALE GENOMIC DNA]</scope>
    <source>
        <strain evidence="4 5">2789STDY5834856</strain>
    </source>
</reference>
<dbReference type="PANTHER" id="PTHR43479:SF11">
    <property type="entry name" value="ACREF_ENVCD OPERON REPRESSOR-RELATED"/>
    <property type="match status" value="1"/>
</dbReference>
<keyword evidence="1 2" id="KW-0238">DNA-binding</keyword>
<organism evidence="4 5">
    <name type="scientific">Clostridium disporicum</name>
    <dbReference type="NCBI Taxonomy" id="84024"/>
    <lineage>
        <taxon>Bacteria</taxon>
        <taxon>Bacillati</taxon>
        <taxon>Bacillota</taxon>
        <taxon>Clostridia</taxon>
        <taxon>Eubacteriales</taxon>
        <taxon>Clostridiaceae</taxon>
        <taxon>Clostridium</taxon>
    </lineage>
</organism>
<dbReference type="InterPro" id="IPR001647">
    <property type="entry name" value="HTH_TetR"/>
</dbReference>
<dbReference type="InterPro" id="IPR009057">
    <property type="entry name" value="Homeodomain-like_sf"/>
</dbReference>